<dbReference type="AlphaFoldDB" id="A0A1H8INZ7"/>
<dbReference type="InterPro" id="IPR006311">
    <property type="entry name" value="TAT_signal"/>
</dbReference>
<dbReference type="InterPro" id="IPR014718">
    <property type="entry name" value="GH-type_carb-bd"/>
</dbReference>
<dbReference type="InterPro" id="IPR011013">
    <property type="entry name" value="Gal_mutarotase_sf_dom"/>
</dbReference>
<dbReference type="UniPathway" id="UPA00637"/>
<dbReference type="GO" id="GO:0030288">
    <property type="term" value="C:outer membrane-bounded periplasmic space"/>
    <property type="evidence" value="ECO:0007669"/>
    <property type="project" value="TreeGrafter"/>
</dbReference>
<name>A0A1H8INZ7_9RHOB</name>
<comment type="similarity">
    <text evidence="3">Belongs to the OpgD/OpgG family.</text>
</comment>
<gene>
    <name evidence="6" type="ORF">SAMN04488011_105287</name>
</gene>
<dbReference type="Proteomes" id="UP000199372">
    <property type="component" value="Unassembled WGS sequence"/>
</dbReference>
<dbReference type="SUPFAM" id="SSF74650">
    <property type="entry name" value="Galactose mutarotase-like"/>
    <property type="match status" value="1"/>
</dbReference>
<dbReference type="PANTHER" id="PTHR30504:SF2">
    <property type="entry name" value="GLUCANS BIOSYNTHESIS PROTEIN G"/>
    <property type="match status" value="1"/>
</dbReference>
<dbReference type="PROSITE" id="PS51318">
    <property type="entry name" value="TAT"/>
    <property type="match status" value="1"/>
</dbReference>
<keyword evidence="4" id="KW-0574">Periplasm</keyword>
<keyword evidence="7" id="KW-1185">Reference proteome</keyword>
<evidence type="ECO:0000313" key="6">
    <source>
        <dbReference type="EMBL" id="SEN69746.1"/>
    </source>
</evidence>
<evidence type="ECO:0000259" key="5">
    <source>
        <dbReference type="Pfam" id="PF04349"/>
    </source>
</evidence>
<accession>A0A1H8INZ7</accession>
<dbReference type="OrthoDB" id="9777817at2"/>
<dbReference type="Gene3D" id="2.60.40.10">
    <property type="entry name" value="Immunoglobulins"/>
    <property type="match status" value="1"/>
</dbReference>
<evidence type="ECO:0000256" key="4">
    <source>
        <dbReference type="ARBA" id="ARBA00022764"/>
    </source>
</evidence>
<proteinExistence type="inferred from homology"/>
<comment type="subcellular location">
    <subcellularLocation>
        <location evidence="1">Periplasm</location>
    </subcellularLocation>
</comment>
<comment type="pathway">
    <text evidence="2">Glycan metabolism; osmoregulated periplasmic glucan (OPG) biosynthesis.</text>
</comment>
<dbReference type="GO" id="GO:0003824">
    <property type="term" value="F:catalytic activity"/>
    <property type="evidence" value="ECO:0007669"/>
    <property type="project" value="InterPro"/>
</dbReference>
<dbReference type="PIRSF" id="PIRSF006281">
    <property type="entry name" value="MdoG"/>
    <property type="match status" value="1"/>
</dbReference>
<dbReference type="GO" id="GO:0030246">
    <property type="term" value="F:carbohydrate binding"/>
    <property type="evidence" value="ECO:0007669"/>
    <property type="project" value="InterPro"/>
</dbReference>
<reference evidence="7" key="1">
    <citation type="submission" date="2016-10" db="EMBL/GenBank/DDBJ databases">
        <authorList>
            <person name="Varghese N."/>
            <person name="Submissions S."/>
        </authorList>
    </citation>
    <scope>NUCLEOTIDE SEQUENCE [LARGE SCALE GENOMIC DNA]</scope>
    <source>
        <strain evidence="7">DSM 26893</strain>
    </source>
</reference>
<dbReference type="Pfam" id="PF04349">
    <property type="entry name" value="MdoG"/>
    <property type="match status" value="1"/>
</dbReference>
<protein>
    <submittedName>
        <fullName evidence="6">Glucans biosynthesis protein</fullName>
    </submittedName>
</protein>
<feature type="domain" description="Glucan biosynthesis periplasmic MdoG C-terminal" evidence="5">
    <location>
        <begin position="51"/>
        <end position="528"/>
    </location>
</feature>
<dbReference type="InterPro" id="IPR014756">
    <property type="entry name" value="Ig_E-set"/>
</dbReference>
<evidence type="ECO:0000256" key="3">
    <source>
        <dbReference type="ARBA" id="ARBA00009284"/>
    </source>
</evidence>
<evidence type="ECO:0000256" key="1">
    <source>
        <dbReference type="ARBA" id="ARBA00004418"/>
    </source>
</evidence>
<evidence type="ECO:0000313" key="7">
    <source>
        <dbReference type="Proteomes" id="UP000199372"/>
    </source>
</evidence>
<organism evidence="6 7">
    <name type="scientific">Palleronia pelagia</name>
    <dbReference type="NCBI Taxonomy" id="387096"/>
    <lineage>
        <taxon>Bacteria</taxon>
        <taxon>Pseudomonadati</taxon>
        <taxon>Pseudomonadota</taxon>
        <taxon>Alphaproteobacteria</taxon>
        <taxon>Rhodobacterales</taxon>
        <taxon>Roseobacteraceae</taxon>
        <taxon>Palleronia</taxon>
    </lineage>
</organism>
<dbReference type="GO" id="GO:0051274">
    <property type="term" value="P:beta-glucan biosynthetic process"/>
    <property type="evidence" value="ECO:0007669"/>
    <property type="project" value="TreeGrafter"/>
</dbReference>
<dbReference type="Gene3D" id="2.70.98.10">
    <property type="match status" value="1"/>
</dbReference>
<sequence length="531" mass="58252">MDGQDRTPSRSFNVAPQHRFSRRGILRTLLAASLTPGIARAQADAEDATPFSFDILAEKMQARASRAYRPPQRIGGGAASLDYDEYRKIQFREDRSRLSGPDAPFILQAYHPGWLFDTPVQLHEVVDGQARPLEFGREDFRYYGETAETIGDAPFAGVAGFRLNAPLNDANRFDEVLSFLGASYFRALGRGNVYGLSARGLAINTALGGDEEFPAFTEFWIERPAPGDTSVTVFAALDSPSVAGAFRFVLTPGDTTTVDVAQRLFFRDEVQQLGVAPLTSMYLFGPNDPGDFQDFRGRVHDSESLVVTSRDHSFVRPLSNPHVLANSYIGVSDPMAFGLVQRNRDFDAYLDTGAAYERRPSLVIAPEGDWGSGVVRLIEIPTDVESNDNIVAFWVPQTPVAAGDSRSFGYRMHWGMDPSVPGQAGARVLRSLTGFGGVAGLPAETERRKFVIDFDASDPPAGLKDGELEADVASTAGEIAEVVIEHVENLGIWRLVIEFSPSDATLSELRAALLFDGQRISETWLYQWHST</sequence>
<dbReference type="InterPro" id="IPR014438">
    <property type="entry name" value="Glucan_biosyn_MdoG/MdoD"/>
</dbReference>
<dbReference type="SUPFAM" id="SSF81296">
    <property type="entry name" value="E set domains"/>
    <property type="match status" value="1"/>
</dbReference>
<dbReference type="RefSeq" id="WP_091845852.1">
    <property type="nucleotide sequence ID" value="NZ_FOCM01000005.1"/>
</dbReference>
<evidence type="ECO:0000256" key="2">
    <source>
        <dbReference type="ARBA" id="ARBA00005001"/>
    </source>
</evidence>
<dbReference type="InterPro" id="IPR013783">
    <property type="entry name" value="Ig-like_fold"/>
</dbReference>
<dbReference type="EMBL" id="FOCM01000005">
    <property type="protein sequence ID" value="SEN69746.1"/>
    <property type="molecule type" value="Genomic_DNA"/>
</dbReference>
<dbReference type="PANTHER" id="PTHR30504">
    <property type="entry name" value="GLUCANS BIOSYNTHESIS PROTEIN"/>
    <property type="match status" value="1"/>
</dbReference>
<dbReference type="InterPro" id="IPR007444">
    <property type="entry name" value="Glucan_biosyn_MdoG_C"/>
</dbReference>